<name>A0ABM1BTV1_LIMPO</name>
<dbReference type="GeneID" id="106472440"/>
<dbReference type="InterPro" id="IPR007918">
    <property type="entry name" value="MDM35_apoptosis"/>
</dbReference>
<evidence type="ECO:0000256" key="1">
    <source>
        <dbReference type="ARBA" id="ARBA00006196"/>
    </source>
</evidence>
<evidence type="ECO:0000313" key="5">
    <source>
        <dbReference type="RefSeq" id="XP_013788544.1"/>
    </source>
</evidence>
<comment type="similarity">
    <text evidence="1">Belongs to the TRIAP1/MDM35 family.</text>
</comment>
<proteinExistence type="inferred from homology"/>
<organism evidence="4 5">
    <name type="scientific">Limulus polyphemus</name>
    <name type="common">Atlantic horseshoe crab</name>
    <dbReference type="NCBI Taxonomy" id="6850"/>
    <lineage>
        <taxon>Eukaryota</taxon>
        <taxon>Metazoa</taxon>
        <taxon>Ecdysozoa</taxon>
        <taxon>Arthropoda</taxon>
        <taxon>Chelicerata</taxon>
        <taxon>Merostomata</taxon>
        <taxon>Xiphosura</taxon>
        <taxon>Limulidae</taxon>
        <taxon>Limulus</taxon>
    </lineage>
</organism>
<protein>
    <submittedName>
        <fullName evidence="5">TP53-regulated inhibitor of apoptosis 1-like</fullName>
    </submittedName>
</protein>
<evidence type="ECO:0000256" key="3">
    <source>
        <dbReference type="ARBA" id="ARBA00023706"/>
    </source>
</evidence>
<dbReference type="PANTHER" id="PTHR46403">
    <property type="entry name" value="TP53-REGULATED INHIBITOR OF APOPTOSIS 1"/>
    <property type="match status" value="1"/>
</dbReference>
<evidence type="ECO:0000256" key="2">
    <source>
        <dbReference type="ARBA" id="ARBA00023157"/>
    </source>
</evidence>
<dbReference type="Proteomes" id="UP000694941">
    <property type="component" value="Unplaced"/>
</dbReference>
<comment type="catalytic activity">
    <reaction evidence="3">
        <text>a 1,2-diacyl-sn-glycero-3-phosphate(in) = a 1,2-diacyl-sn-glycero-3-phosphate(out)</text>
        <dbReference type="Rhea" id="RHEA:36435"/>
        <dbReference type="ChEBI" id="CHEBI:58608"/>
    </reaction>
</comment>
<accession>A0ABM1BTV1</accession>
<reference evidence="5" key="1">
    <citation type="submission" date="2025-08" db="UniProtKB">
        <authorList>
            <consortium name="RefSeq"/>
        </authorList>
    </citation>
    <scope>IDENTIFICATION</scope>
    <source>
        <tissue evidence="5">Muscle</tissue>
    </source>
</reference>
<keyword evidence="4" id="KW-1185">Reference proteome</keyword>
<gene>
    <name evidence="5" type="primary">LOC106472440</name>
</gene>
<dbReference type="RefSeq" id="XP_013788544.1">
    <property type="nucleotide sequence ID" value="XM_013933090.2"/>
</dbReference>
<sequence length="89" mass="10419">MVVINMNSIGEECNKLKHEYDTCFNKWFAEKFLKGESNDECVSLFKKYQDCVKKAIEAQKIDLWELEKDVLGTEQEQKPNPKKRSDGKT</sequence>
<dbReference type="PROSITE" id="PS51808">
    <property type="entry name" value="CHCH"/>
    <property type="match status" value="1"/>
</dbReference>
<dbReference type="Pfam" id="PF05254">
    <property type="entry name" value="UPF0203"/>
    <property type="match status" value="1"/>
</dbReference>
<keyword evidence="2" id="KW-1015">Disulfide bond</keyword>
<evidence type="ECO:0000313" key="4">
    <source>
        <dbReference type="Proteomes" id="UP000694941"/>
    </source>
</evidence>
<dbReference type="PANTHER" id="PTHR46403:SF1">
    <property type="entry name" value="TP53-REGULATED INHIBITOR OF APOPTOSIS 1"/>
    <property type="match status" value="1"/>
</dbReference>